<name>A0A7C5URN5_UNCC3</name>
<keyword evidence="1" id="KW-0812">Transmembrane</keyword>
<comment type="caution">
    <text evidence="2">The sequence shown here is derived from an EMBL/GenBank/DDBJ whole genome shotgun (WGS) entry which is preliminary data.</text>
</comment>
<feature type="transmembrane region" description="Helical" evidence="1">
    <location>
        <begin position="117"/>
        <end position="140"/>
    </location>
</feature>
<sequence length="182" mass="20621">MSKILVKLLDVAVFPAALIIAGKACGVMLMNVIYRLSWDVESVTKAIVVPHIVYPSYDQAIAVASYSNLIMYIVIFIGIAYIILKAFYLHDSHISPQLVLKLARVNLLKMVQTSFEVYHQAFVWFAYQVIATIFIVINYINNITYGWVAISTTVVTLLTFWILVKDVEMELQKKHLFNAGKS</sequence>
<feature type="transmembrane region" description="Helical" evidence="1">
    <location>
        <begin position="12"/>
        <end position="34"/>
    </location>
</feature>
<keyword evidence="1" id="KW-1133">Transmembrane helix</keyword>
<evidence type="ECO:0000313" key="2">
    <source>
        <dbReference type="EMBL" id="HHR92228.1"/>
    </source>
</evidence>
<feature type="transmembrane region" description="Helical" evidence="1">
    <location>
        <begin position="146"/>
        <end position="164"/>
    </location>
</feature>
<proteinExistence type="predicted"/>
<reference evidence="2" key="1">
    <citation type="journal article" date="2020" name="mSystems">
        <title>Genome- and Community-Level Interaction Insights into Carbon Utilization and Element Cycling Functions of Hydrothermarchaeota in Hydrothermal Sediment.</title>
        <authorList>
            <person name="Zhou Z."/>
            <person name="Liu Y."/>
            <person name="Xu W."/>
            <person name="Pan J."/>
            <person name="Luo Z.H."/>
            <person name="Li M."/>
        </authorList>
    </citation>
    <scope>NUCLEOTIDE SEQUENCE [LARGE SCALE GENOMIC DNA]</scope>
    <source>
        <strain evidence="2">SpSt-1042</strain>
    </source>
</reference>
<organism evidence="2">
    <name type="scientific">candidate division CPR3 bacterium</name>
    <dbReference type="NCBI Taxonomy" id="2268181"/>
    <lineage>
        <taxon>Bacteria</taxon>
        <taxon>Bacteria division CPR3</taxon>
    </lineage>
</organism>
<keyword evidence="1" id="KW-0472">Membrane</keyword>
<gene>
    <name evidence="2" type="ORF">ENL96_01820</name>
</gene>
<accession>A0A7C5URN5</accession>
<feature type="transmembrane region" description="Helical" evidence="1">
    <location>
        <begin position="69"/>
        <end position="88"/>
    </location>
</feature>
<protein>
    <submittedName>
        <fullName evidence="2">Uncharacterized protein</fullName>
    </submittedName>
</protein>
<evidence type="ECO:0000256" key="1">
    <source>
        <dbReference type="SAM" id="Phobius"/>
    </source>
</evidence>
<dbReference type="AlphaFoldDB" id="A0A7C5URN5"/>
<dbReference type="EMBL" id="DRVY01000051">
    <property type="protein sequence ID" value="HHR92228.1"/>
    <property type="molecule type" value="Genomic_DNA"/>
</dbReference>